<evidence type="ECO:0000256" key="1">
    <source>
        <dbReference type="ARBA" id="ARBA00006484"/>
    </source>
</evidence>
<dbReference type="Proteomes" id="UP000539372">
    <property type="component" value="Unassembled WGS sequence"/>
</dbReference>
<dbReference type="Pfam" id="PF13561">
    <property type="entry name" value="adh_short_C2"/>
    <property type="match status" value="1"/>
</dbReference>
<dbReference type="AlphaFoldDB" id="A0A7Y0HGI4"/>
<dbReference type="PANTHER" id="PTHR42760:SF106">
    <property type="entry name" value="PROTEIN FIXR"/>
    <property type="match status" value="1"/>
</dbReference>
<gene>
    <name evidence="2" type="ORF">HH303_07880</name>
</gene>
<dbReference type="CDD" id="cd05233">
    <property type="entry name" value="SDR_c"/>
    <property type="match status" value="1"/>
</dbReference>
<dbReference type="InterPro" id="IPR020904">
    <property type="entry name" value="Sc_DH/Rdtase_CS"/>
</dbReference>
<dbReference type="FunFam" id="3.40.50.720:FF:000084">
    <property type="entry name" value="Short-chain dehydrogenase reductase"/>
    <property type="match status" value="1"/>
</dbReference>
<protein>
    <submittedName>
        <fullName evidence="2">SDR family oxidoreductase</fullName>
    </submittedName>
</protein>
<proteinExistence type="inferred from homology"/>
<dbReference type="InterPro" id="IPR002347">
    <property type="entry name" value="SDR_fam"/>
</dbReference>
<dbReference type="EMBL" id="JABBNT010000002">
    <property type="protein sequence ID" value="NMM44394.1"/>
    <property type="molecule type" value="Genomic_DNA"/>
</dbReference>
<evidence type="ECO:0000313" key="3">
    <source>
        <dbReference type="Proteomes" id="UP000539372"/>
    </source>
</evidence>
<dbReference type="RefSeq" id="WP_169624683.1">
    <property type="nucleotide sequence ID" value="NZ_JABBNT010000002.1"/>
</dbReference>
<accession>A0A7Y0HGI4</accession>
<dbReference type="PANTHER" id="PTHR42760">
    <property type="entry name" value="SHORT-CHAIN DEHYDROGENASES/REDUCTASES FAMILY MEMBER"/>
    <property type="match status" value="1"/>
</dbReference>
<dbReference type="PRINTS" id="PR00081">
    <property type="entry name" value="GDHRDH"/>
</dbReference>
<sequence>MTETPSPSPSRKTVVLTGASRGIGHSTVQRFSDEGWRIITCSREGIPDHCRADPNWTHHIPTDLSDKDDVAAFIAKALEILGNEPVHALVNNAAVSPKTSFKERLGCLNGDLDRWREVFELNFFTPLTLCRGFASALGRASRRDGGAAIVNITSIAGHAIHPFAGSAYSTSKAGLSALTRELAVEFAQLGVRVNAVAPGEIETEMIGEEYEPLIARIPLQRMGTASEVASCVFRLCESDFSYVTGTEIFVTGGQHLY</sequence>
<dbReference type="InterPro" id="IPR036291">
    <property type="entry name" value="NAD(P)-bd_dom_sf"/>
</dbReference>
<dbReference type="GO" id="GO:0016616">
    <property type="term" value="F:oxidoreductase activity, acting on the CH-OH group of donors, NAD or NADP as acceptor"/>
    <property type="evidence" value="ECO:0007669"/>
    <property type="project" value="TreeGrafter"/>
</dbReference>
<comment type="similarity">
    <text evidence="1">Belongs to the short-chain dehydrogenases/reductases (SDR) family.</text>
</comment>
<reference evidence="2 3" key="1">
    <citation type="submission" date="2020-04" db="EMBL/GenBank/DDBJ databases">
        <title>Rhodospirillaceae bacterium KN72 isolated from deep sea.</title>
        <authorList>
            <person name="Zhang D.-C."/>
        </authorList>
    </citation>
    <scope>NUCLEOTIDE SEQUENCE [LARGE SCALE GENOMIC DNA]</scope>
    <source>
        <strain evidence="2 3">KN72</strain>
    </source>
</reference>
<evidence type="ECO:0000313" key="2">
    <source>
        <dbReference type="EMBL" id="NMM44394.1"/>
    </source>
</evidence>
<name>A0A7Y0HGI4_9PROT</name>
<dbReference type="SUPFAM" id="SSF51735">
    <property type="entry name" value="NAD(P)-binding Rossmann-fold domains"/>
    <property type="match status" value="1"/>
</dbReference>
<dbReference type="PROSITE" id="PS00061">
    <property type="entry name" value="ADH_SHORT"/>
    <property type="match status" value="1"/>
</dbReference>
<keyword evidence="3" id="KW-1185">Reference proteome</keyword>
<dbReference type="PRINTS" id="PR00080">
    <property type="entry name" value="SDRFAMILY"/>
</dbReference>
<organism evidence="2 3">
    <name type="scientific">Pacificispira spongiicola</name>
    <dbReference type="NCBI Taxonomy" id="2729598"/>
    <lineage>
        <taxon>Bacteria</taxon>
        <taxon>Pseudomonadati</taxon>
        <taxon>Pseudomonadota</taxon>
        <taxon>Alphaproteobacteria</taxon>
        <taxon>Rhodospirillales</taxon>
        <taxon>Rhodospirillaceae</taxon>
        <taxon>Pacificispira</taxon>
    </lineage>
</organism>
<comment type="caution">
    <text evidence="2">The sequence shown here is derived from an EMBL/GenBank/DDBJ whole genome shotgun (WGS) entry which is preliminary data.</text>
</comment>
<dbReference type="Gene3D" id="3.40.50.720">
    <property type="entry name" value="NAD(P)-binding Rossmann-like Domain"/>
    <property type="match status" value="1"/>
</dbReference>